<keyword evidence="2" id="KW-1003">Cell membrane</keyword>
<dbReference type="Gene3D" id="1.20.1740.10">
    <property type="entry name" value="Amino acid/polyamine transporter I"/>
    <property type="match status" value="1"/>
</dbReference>
<feature type="transmembrane region" description="Helical" evidence="6">
    <location>
        <begin position="16"/>
        <end position="36"/>
    </location>
</feature>
<keyword evidence="5 6" id="KW-0472">Membrane</keyword>
<dbReference type="Pfam" id="PF13520">
    <property type="entry name" value="AA_permease_2"/>
    <property type="match status" value="1"/>
</dbReference>
<feature type="transmembrane region" description="Helical" evidence="6">
    <location>
        <begin position="192"/>
        <end position="214"/>
    </location>
</feature>
<reference evidence="8" key="1">
    <citation type="submission" date="2016-11" db="EMBL/GenBank/DDBJ databases">
        <authorList>
            <person name="Varghese N."/>
            <person name="Submissions S."/>
        </authorList>
    </citation>
    <scope>NUCLEOTIDE SEQUENCE [LARGE SCALE GENOMIC DNA]</scope>
    <source>
        <strain evidence="8">DX253</strain>
    </source>
</reference>
<evidence type="ECO:0000256" key="6">
    <source>
        <dbReference type="SAM" id="Phobius"/>
    </source>
</evidence>
<dbReference type="Proteomes" id="UP000184203">
    <property type="component" value="Unassembled WGS sequence"/>
</dbReference>
<evidence type="ECO:0000256" key="1">
    <source>
        <dbReference type="ARBA" id="ARBA00004651"/>
    </source>
</evidence>
<feature type="transmembrane region" description="Helical" evidence="6">
    <location>
        <begin position="349"/>
        <end position="371"/>
    </location>
</feature>
<feature type="transmembrane region" description="Helical" evidence="6">
    <location>
        <begin position="326"/>
        <end position="343"/>
    </location>
</feature>
<feature type="transmembrane region" description="Helical" evidence="6">
    <location>
        <begin position="465"/>
        <end position="483"/>
    </location>
</feature>
<keyword evidence="4 6" id="KW-1133">Transmembrane helix</keyword>
<feature type="transmembrane region" description="Helical" evidence="6">
    <location>
        <begin position="383"/>
        <end position="405"/>
    </location>
</feature>
<feature type="transmembrane region" description="Helical" evidence="6">
    <location>
        <begin position="102"/>
        <end position="124"/>
    </location>
</feature>
<feature type="transmembrane region" description="Helical" evidence="6">
    <location>
        <begin position="48"/>
        <end position="81"/>
    </location>
</feature>
<keyword evidence="3 6" id="KW-0812">Transmembrane</keyword>
<dbReference type="PANTHER" id="PTHR42770:SF7">
    <property type="entry name" value="MEMBRANE PROTEIN"/>
    <property type="match status" value="1"/>
</dbReference>
<proteinExistence type="predicted"/>
<dbReference type="GO" id="GO:0005886">
    <property type="term" value="C:plasma membrane"/>
    <property type="evidence" value="ECO:0007669"/>
    <property type="project" value="UniProtKB-SubCell"/>
</dbReference>
<protein>
    <submittedName>
        <fullName evidence="7">Amino acid/polyamine/organocation transporter, APC superfamily</fullName>
    </submittedName>
</protein>
<evidence type="ECO:0000256" key="5">
    <source>
        <dbReference type="ARBA" id="ARBA00023136"/>
    </source>
</evidence>
<dbReference type="RefSeq" id="WP_026177839.1">
    <property type="nucleotide sequence ID" value="NZ_AEMG01000009.1"/>
</dbReference>
<feature type="transmembrane region" description="Helical" evidence="6">
    <location>
        <begin position="130"/>
        <end position="146"/>
    </location>
</feature>
<comment type="subcellular location">
    <subcellularLocation>
        <location evidence="1">Cell membrane</location>
        <topology evidence="1">Multi-pass membrane protein</topology>
    </subcellularLocation>
</comment>
<feature type="transmembrane region" description="Helical" evidence="6">
    <location>
        <begin position="226"/>
        <end position="250"/>
    </location>
</feature>
<evidence type="ECO:0000256" key="3">
    <source>
        <dbReference type="ARBA" id="ARBA00022692"/>
    </source>
</evidence>
<dbReference type="GO" id="GO:0022857">
    <property type="term" value="F:transmembrane transporter activity"/>
    <property type="evidence" value="ECO:0007669"/>
    <property type="project" value="InterPro"/>
</dbReference>
<feature type="transmembrane region" description="Helical" evidence="6">
    <location>
        <begin position="158"/>
        <end position="177"/>
    </location>
</feature>
<evidence type="ECO:0000313" key="8">
    <source>
        <dbReference type="Proteomes" id="UP000184203"/>
    </source>
</evidence>
<dbReference type="AlphaFoldDB" id="A0A1M6VX02"/>
<sequence>MSSSHGKDSNSLSRDMGLFGAMSTVVAGTLGAGLFVTLGTASSTTGPSVILVVVLSGLLAMAIAVNYSWMATIFPAAAGSYAYISRTFDSRLPGFIVTWSKWLGYMAADAVLALGFGSYLQVFYPSIDPTIAGFALLTVLFLVNLVGTKEYSLSQNAIMAVLMLAILVLVIPGSFHVNPENYQPFFTGGRSGFIQAAVPLFYAYIGIAVAGQMGAEVKNPSKNLPLAMVGGTLVLVVLYVWTAAVIYGVVGDYTVLANSERPLATAAESFLGGSATAVVAFGGLLATASSVHAVMAAGIKMPYSWSWDEVFPKQFSAVSQRFGTPHYSLATLYVVAAALTFWSDGLNEAIVIATFSYLIAYATVSLTLLYVRASRPDLVEQAGFDYGWLTPVTGVVATLGAVGLLTKAANFGGLPAALGDFITGLPGAFGDFFAAPLAGTVPLVSAFRATVVNAYWTAFEAAPTLRIYLPWMVVGLGIFAVYWRLGNQRGTDVGAILDTLPGVASDDHDPTIGDVTSDD</sequence>
<dbReference type="PANTHER" id="PTHR42770">
    <property type="entry name" value="AMINO ACID TRANSPORTER-RELATED"/>
    <property type="match status" value="1"/>
</dbReference>
<dbReference type="InterPro" id="IPR002293">
    <property type="entry name" value="AA/rel_permease1"/>
</dbReference>
<dbReference type="EMBL" id="FRAN01000003">
    <property type="protein sequence ID" value="SHK85989.1"/>
    <property type="molecule type" value="Genomic_DNA"/>
</dbReference>
<dbReference type="InterPro" id="IPR050367">
    <property type="entry name" value="APC_superfamily"/>
</dbReference>
<organism evidence="7 8">
    <name type="scientific">Haladaptatus paucihalophilus DX253</name>
    <dbReference type="NCBI Taxonomy" id="797209"/>
    <lineage>
        <taxon>Archaea</taxon>
        <taxon>Methanobacteriati</taxon>
        <taxon>Methanobacteriota</taxon>
        <taxon>Stenosarchaea group</taxon>
        <taxon>Halobacteria</taxon>
        <taxon>Halobacteriales</taxon>
        <taxon>Haladaptataceae</taxon>
        <taxon>Haladaptatus</taxon>
    </lineage>
</organism>
<accession>A0A1M6VX02</accession>
<name>A0A1M6VX02_HALPU</name>
<evidence type="ECO:0000256" key="4">
    <source>
        <dbReference type="ARBA" id="ARBA00022989"/>
    </source>
</evidence>
<gene>
    <name evidence="7" type="ORF">SAMN05444342_2424</name>
</gene>
<evidence type="ECO:0000313" key="7">
    <source>
        <dbReference type="EMBL" id="SHK85989.1"/>
    </source>
</evidence>
<keyword evidence="8" id="KW-1185">Reference proteome</keyword>
<evidence type="ECO:0000256" key="2">
    <source>
        <dbReference type="ARBA" id="ARBA00022475"/>
    </source>
</evidence>
<feature type="transmembrane region" description="Helical" evidence="6">
    <location>
        <begin position="270"/>
        <end position="294"/>
    </location>
</feature>